<protein>
    <submittedName>
        <fullName evidence="5">Substrate-binding protein-like domain-containing protein</fullName>
    </submittedName>
</protein>
<proteinExistence type="predicted"/>
<dbReference type="PROSITE" id="PS50949">
    <property type="entry name" value="HTH_GNTR"/>
    <property type="match status" value="1"/>
</dbReference>
<dbReference type="AlphaFoldDB" id="A0A1H8BRI1"/>
<gene>
    <name evidence="5" type="ORF">SAMN05192574_101988</name>
</gene>
<sequence length="344" mass="39310">MNYVNNLSRHICVDEFSAVPKYLQISKSIISAVDTGRISKGTVMPSINDLSAELCVSRGTIEKGYKYLKAIKALSSYPGKGYYIADTCFRKQKKVCLLFNKLSAQKKIIYDSFVNALGDRASVTLNIYNNDFKQFETLINNNLEEYSHFVIIPHFIEQEQEAFKIINSITRSKVILLDKKPAEVSKYQGAVYENFEKDIYRVLCKMREQVSKYSQLNLLFPRASYYPKEIVKGFTLFCRQYELRYSVIDNIEASGLNKGEAYITLSEDDLVLALELLQETNMQLGRDIGIISYNETPIKKFLLDGITTISTDFKLLGNFAAQLVLDNTEKDIEVPFNVILRNSL</sequence>
<dbReference type="GO" id="GO:0003700">
    <property type="term" value="F:DNA-binding transcription factor activity"/>
    <property type="evidence" value="ECO:0007669"/>
    <property type="project" value="InterPro"/>
</dbReference>
<evidence type="ECO:0000256" key="1">
    <source>
        <dbReference type="ARBA" id="ARBA00023015"/>
    </source>
</evidence>
<dbReference type="Pfam" id="PF13377">
    <property type="entry name" value="Peripla_BP_3"/>
    <property type="match status" value="1"/>
</dbReference>
<reference evidence="6" key="1">
    <citation type="submission" date="2016-10" db="EMBL/GenBank/DDBJ databases">
        <authorList>
            <person name="Varghese N."/>
            <person name="Submissions S."/>
        </authorList>
    </citation>
    <scope>NUCLEOTIDE SEQUENCE [LARGE SCALE GENOMIC DNA]</scope>
    <source>
        <strain evidence="6">Gh-48</strain>
    </source>
</reference>
<dbReference type="PANTHER" id="PTHR38445:SF10">
    <property type="entry name" value="GNTR-FAMILY TRANSCRIPTIONAL REGULATOR"/>
    <property type="match status" value="1"/>
</dbReference>
<dbReference type="PANTHER" id="PTHR38445">
    <property type="entry name" value="HTH-TYPE TRANSCRIPTIONAL REPRESSOR YTRA"/>
    <property type="match status" value="1"/>
</dbReference>
<feature type="domain" description="HTH gntR-type" evidence="4">
    <location>
        <begin position="19"/>
        <end position="87"/>
    </location>
</feature>
<dbReference type="OrthoDB" id="742238at2"/>
<keyword evidence="2" id="KW-0238">DNA-binding</keyword>
<evidence type="ECO:0000256" key="3">
    <source>
        <dbReference type="ARBA" id="ARBA00023163"/>
    </source>
</evidence>
<keyword evidence="3" id="KW-0804">Transcription</keyword>
<evidence type="ECO:0000256" key="2">
    <source>
        <dbReference type="ARBA" id="ARBA00023125"/>
    </source>
</evidence>
<dbReference type="CDD" id="cd07377">
    <property type="entry name" value="WHTH_GntR"/>
    <property type="match status" value="1"/>
</dbReference>
<evidence type="ECO:0000259" key="4">
    <source>
        <dbReference type="PROSITE" id="PS50949"/>
    </source>
</evidence>
<name>A0A1H8BRI1_9SPHI</name>
<dbReference type="Gene3D" id="3.40.50.2300">
    <property type="match status" value="2"/>
</dbReference>
<dbReference type="InterPro" id="IPR000524">
    <property type="entry name" value="Tscrpt_reg_HTH_GntR"/>
</dbReference>
<dbReference type="EMBL" id="FOCL01000001">
    <property type="protein sequence ID" value="SEM84497.1"/>
    <property type="molecule type" value="Genomic_DNA"/>
</dbReference>
<evidence type="ECO:0000313" key="6">
    <source>
        <dbReference type="Proteomes" id="UP000198942"/>
    </source>
</evidence>
<dbReference type="SUPFAM" id="SSF53822">
    <property type="entry name" value="Periplasmic binding protein-like I"/>
    <property type="match status" value="1"/>
</dbReference>
<dbReference type="SUPFAM" id="SSF46785">
    <property type="entry name" value="Winged helix' DNA-binding domain"/>
    <property type="match status" value="1"/>
</dbReference>
<dbReference type="InterPro" id="IPR036388">
    <property type="entry name" value="WH-like_DNA-bd_sf"/>
</dbReference>
<dbReference type="GO" id="GO:0003677">
    <property type="term" value="F:DNA binding"/>
    <property type="evidence" value="ECO:0007669"/>
    <property type="project" value="UniProtKB-KW"/>
</dbReference>
<dbReference type="Pfam" id="PF00392">
    <property type="entry name" value="GntR"/>
    <property type="match status" value="1"/>
</dbReference>
<organism evidence="5 6">
    <name type="scientific">Mucilaginibacter gossypiicola</name>
    <dbReference type="NCBI Taxonomy" id="551995"/>
    <lineage>
        <taxon>Bacteria</taxon>
        <taxon>Pseudomonadati</taxon>
        <taxon>Bacteroidota</taxon>
        <taxon>Sphingobacteriia</taxon>
        <taxon>Sphingobacteriales</taxon>
        <taxon>Sphingobacteriaceae</taxon>
        <taxon>Mucilaginibacter</taxon>
    </lineage>
</organism>
<dbReference type="InterPro" id="IPR028082">
    <property type="entry name" value="Peripla_BP_I"/>
</dbReference>
<evidence type="ECO:0000313" key="5">
    <source>
        <dbReference type="EMBL" id="SEM84497.1"/>
    </source>
</evidence>
<dbReference type="SMART" id="SM00345">
    <property type="entry name" value="HTH_GNTR"/>
    <property type="match status" value="1"/>
</dbReference>
<dbReference type="Gene3D" id="1.10.10.10">
    <property type="entry name" value="Winged helix-like DNA-binding domain superfamily/Winged helix DNA-binding domain"/>
    <property type="match status" value="1"/>
</dbReference>
<dbReference type="RefSeq" id="WP_091208363.1">
    <property type="nucleotide sequence ID" value="NZ_FOCL01000001.1"/>
</dbReference>
<accession>A0A1H8BRI1</accession>
<keyword evidence="6" id="KW-1185">Reference proteome</keyword>
<keyword evidence="1" id="KW-0805">Transcription regulation</keyword>
<dbReference type="InterPro" id="IPR036390">
    <property type="entry name" value="WH_DNA-bd_sf"/>
</dbReference>
<dbReference type="InterPro" id="IPR046335">
    <property type="entry name" value="LacI/GalR-like_sensor"/>
</dbReference>
<dbReference type="STRING" id="551995.SAMN05192574_101988"/>
<dbReference type="Proteomes" id="UP000198942">
    <property type="component" value="Unassembled WGS sequence"/>
</dbReference>